<feature type="signal peptide" evidence="8">
    <location>
        <begin position="1"/>
        <end position="23"/>
    </location>
</feature>
<comment type="similarity">
    <text evidence="2">Belongs to the outer membrane factor (OMF) (TC 1.B.17) family.</text>
</comment>
<dbReference type="InterPro" id="IPR003423">
    <property type="entry name" value="OMP_efflux"/>
</dbReference>
<protein>
    <submittedName>
        <fullName evidence="9">Outer membrane protein TolC</fullName>
    </submittedName>
</protein>
<keyword evidence="10" id="KW-1185">Reference proteome</keyword>
<dbReference type="STRING" id="1077936.SAMN05421545_1381"/>
<dbReference type="EMBL" id="FTNM01000002">
    <property type="protein sequence ID" value="SIQ85594.1"/>
    <property type="molecule type" value="Genomic_DNA"/>
</dbReference>
<comment type="subcellular location">
    <subcellularLocation>
        <location evidence="1">Cell outer membrane</location>
    </subcellularLocation>
</comment>
<dbReference type="PANTHER" id="PTHR30026">
    <property type="entry name" value="OUTER MEMBRANE PROTEIN TOLC"/>
    <property type="match status" value="1"/>
</dbReference>
<gene>
    <name evidence="9" type="ORF">SAMN05421545_1381</name>
</gene>
<feature type="chain" id="PRO_5012071403" evidence="8">
    <location>
        <begin position="24"/>
        <end position="444"/>
    </location>
</feature>
<evidence type="ECO:0000256" key="6">
    <source>
        <dbReference type="ARBA" id="ARBA00023136"/>
    </source>
</evidence>
<evidence type="ECO:0000256" key="8">
    <source>
        <dbReference type="SAM" id="SignalP"/>
    </source>
</evidence>
<dbReference type="OrthoDB" id="367883at2"/>
<keyword evidence="3" id="KW-0813">Transport</keyword>
<reference evidence="10" key="1">
    <citation type="submission" date="2017-01" db="EMBL/GenBank/DDBJ databases">
        <authorList>
            <person name="Varghese N."/>
            <person name="Submissions S."/>
        </authorList>
    </citation>
    <scope>NUCLEOTIDE SEQUENCE [LARGE SCALE GENOMIC DNA]</scope>
    <source>
        <strain evidence="10">DM9</strain>
    </source>
</reference>
<dbReference type="Proteomes" id="UP000185924">
    <property type="component" value="Unassembled WGS sequence"/>
</dbReference>
<keyword evidence="8" id="KW-0732">Signal</keyword>
<keyword evidence="7" id="KW-0998">Cell outer membrane</keyword>
<organism evidence="9 10">
    <name type="scientific">Pontibacter lucknowensis</name>
    <dbReference type="NCBI Taxonomy" id="1077936"/>
    <lineage>
        <taxon>Bacteria</taxon>
        <taxon>Pseudomonadati</taxon>
        <taxon>Bacteroidota</taxon>
        <taxon>Cytophagia</taxon>
        <taxon>Cytophagales</taxon>
        <taxon>Hymenobacteraceae</taxon>
        <taxon>Pontibacter</taxon>
    </lineage>
</organism>
<dbReference type="RefSeq" id="WP_076421595.1">
    <property type="nucleotide sequence ID" value="NZ_FTNM01000002.1"/>
</dbReference>
<proteinExistence type="inferred from homology"/>
<keyword evidence="5" id="KW-0812">Transmembrane</keyword>
<dbReference type="InterPro" id="IPR051906">
    <property type="entry name" value="TolC-like"/>
</dbReference>
<keyword evidence="4" id="KW-1134">Transmembrane beta strand</keyword>
<evidence type="ECO:0000256" key="3">
    <source>
        <dbReference type="ARBA" id="ARBA00022448"/>
    </source>
</evidence>
<evidence type="ECO:0000256" key="2">
    <source>
        <dbReference type="ARBA" id="ARBA00007613"/>
    </source>
</evidence>
<dbReference type="Gene3D" id="1.20.1600.10">
    <property type="entry name" value="Outer membrane efflux proteins (OEP)"/>
    <property type="match status" value="1"/>
</dbReference>
<evidence type="ECO:0000256" key="4">
    <source>
        <dbReference type="ARBA" id="ARBA00022452"/>
    </source>
</evidence>
<dbReference type="PANTHER" id="PTHR30026:SF20">
    <property type="entry name" value="OUTER MEMBRANE PROTEIN TOLC"/>
    <property type="match status" value="1"/>
</dbReference>
<dbReference type="Pfam" id="PF02321">
    <property type="entry name" value="OEP"/>
    <property type="match status" value="2"/>
</dbReference>
<evidence type="ECO:0000313" key="9">
    <source>
        <dbReference type="EMBL" id="SIQ85594.1"/>
    </source>
</evidence>
<accession>A0A1N6W675</accession>
<keyword evidence="6" id="KW-0472">Membrane</keyword>
<dbReference type="GO" id="GO:0015562">
    <property type="term" value="F:efflux transmembrane transporter activity"/>
    <property type="evidence" value="ECO:0007669"/>
    <property type="project" value="InterPro"/>
</dbReference>
<dbReference type="AlphaFoldDB" id="A0A1N6W675"/>
<dbReference type="GO" id="GO:0015288">
    <property type="term" value="F:porin activity"/>
    <property type="evidence" value="ECO:0007669"/>
    <property type="project" value="TreeGrafter"/>
</dbReference>
<name>A0A1N6W675_9BACT</name>
<evidence type="ECO:0000256" key="7">
    <source>
        <dbReference type="ARBA" id="ARBA00023237"/>
    </source>
</evidence>
<sequence>MKLTTYFKQLLIACLLVPGALMAQDNTGTAATDSLTLEQCVGYALENRAAMEQALIDEQIGEREIRASLSGWFPQINANFGSTYNIKRPQQPIGGEIITFGQKYNSNLALQATQNIFDNNLLLASRASRSRKLLLDQQVTDTRINTVVEVSKAFYNVLLTQEQLRILDQNISRQEKQFNDARSRYDVGLVDKTDYQRAAITLANIRSDRKRVQENIKASVAYLKQLMGYPVEQQLNLTYQYARMEQEVQVDTTEIIAFDKRVELQQLQTQRELLKLNTAFNRWSFLPTVSAFANYNLLYFNNEFANLYDQHFPNSSVGLQVALPIFQGTRRLQNLKIAQLQEDRLDVQIEDARRAINTEYQTALANYKGDYTEWRTVQSNLEMAEEVYEIIKLQYDEGVKAYVDLIVAETELRTTQLNYYNALYSVLSSKLDLQRALGNIDINR</sequence>
<evidence type="ECO:0000256" key="5">
    <source>
        <dbReference type="ARBA" id="ARBA00022692"/>
    </source>
</evidence>
<evidence type="ECO:0000256" key="1">
    <source>
        <dbReference type="ARBA" id="ARBA00004442"/>
    </source>
</evidence>
<evidence type="ECO:0000313" key="10">
    <source>
        <dbReference type="Proteomes" id="UP000185924"/>
    </source>
</evidence>
<dbReference type="GO" id="GO:1990281">
    <property type="term" value="C:efflux pump complex"/>
    <property type="evidence" value="ECO:0007669"/>
    <property type="project" value="TreeGrafter"/>
</dbReference>
<dbReference type="GO" id="GO:0009279">
    <property type="term" value="C:cell outer membrane"/>
    <property type="evidence" value="ECO:0007669"/>
    <property type="project" value="UniProtKB-SubCell"/>
</dbReference>
<dbReference type="SUPFAM" id="SSF56954">
    <property type="entry name" value="Outer membrane efflux proteins (OEP)"/>
    <property type="match status" value="1"/>
</dbReference>